<name>A0AC60QW36_IXOPE</name>
<protein>
    <submittedName>
        <fullName evidence="1">Uncharacterized protein</fullName>
    </submittedName>
</protein>
<dbReference type="EMBL" id="JABSTQ010002774">
    <property type="protein sequence ID" value="KAG0443874.1"/>
    <property type="molecule type" value="Genomic_DNA"/>
</dbReference>
<sequence length="478" mass="53395">MPEDDELARRLYPPRTKANLAIRNSRFADLLTLPHSDGVLRLRLTALLGFDYITAANVLTASFLFEEMDWWGFWAACGAFSRDAEHFRVVTREGSDVVKKYRTSIPPDLRVVLYENSSLYGALFPPVPGWDPVAQAAALAAGGKIDHGVPGLPGWDREAVLARIDALRHYGRTHPSTTLTLRDWLEQGDWERSGCAVSYEPIRTYARATPRRHGFTAGQFKASNGWTTRFMKWNRPCLKGQKTVCQRLPPCYENELLRQDPQLLPQEAMEKQGTAGNPCLPHTVPLVPRPPLRDNYADAANNSLAVVTPDAALTILTLPDRRIFEREAVAWTLAALLAPPRTIIDTDNFAIVFRVVTCHNKEGAPLTLDPHCCQSRRRALTTTTLSFPPSHFCDWLRARRRERSPLPALEENGRITSESDGAVSTAHASRGIRAKDNKDYTITLPPLPTGAYQMNHVWAVTFKTADSKKMLARPKLGG</sequence>
<reference evidence="1 2" key="1">
    <citation type="journal article" date="2020" name="Cell">
        <title>Large-Scale Comparative Analyses of Tick Genomes Elucidate Their Genetic Diversity and Vector Capacities.</title>
        <authorList>
            <consortium name="Tick Genome and Microbiome Consortium (TIGMIC)"/>
            <person name="Jia N."/>
            <person name="Wang J."/>
            <person name="Shi W."/>
            <person name="Du L."/>
            <person name="Sun Y."/>
            <person name="Zhan W."/>
            <person name="Jiang J.F."/>
            <person name="Wang Q."/>
            <person name="Zhang B."/>
            <person name="Ji P."/>
            <person name="Bell-Sakyi L."/>
            <person name="Cui X.M."/>
            <person name="Yuan T.T."/>
            <person name="Jiang B.G."/>
            <person name="Yang W.F."/>
            <person name="Lam T.T."/>
            <person name="Chang Q.C."/>
            <person name="Ding S.J."/>
            <person name="Wang X.J."/>
            <person name="Zhu J.G."/>
            <person name="Ruan X.D."/>
            <person name="Zhao L."/>
            <person name="Wei J.T."/>
            <person name="Ye R.Z."/>
            <person name="Que T.C."/>
            <person name="Du C.H."/>
            <person name="Zhou Y.H."/>
            <person name="Cheng J.X."/>
            <person name="Dai P.F."/>
            <person name="Guo W.B."/>
            <person name="Han X.H."/>
            <person name="Huang E.J."/>
            <person name="Li L.F."/>
            <person name="Wei W."/>
            <person name="Gao Y.C."/>
            <person name="Liu J.Z."/>
            <person name="Shao H.Z."/>
            <person name="Wang X."/>
            <person name="Wang C.C."/>
            <person name="Yang T.C."/>
            <person name="Huo Q.B."/>
            <person name="Li W."/>
            <person name="Chen H.Y."/>
            <person name="Chen S.E."/>
            <person name="Zhou L.G."/>
            <person name="Ni X.B."/>
            <person name="Tian J.H."/>
            <person name="Sheng Y."/>
            <person name="Liu T."/>
            <person name="Pan Y.S."/>
            <person name="Xia L.Y."/>
            <person name="Li J."/>
            <person name="Zhao F."/>
            <person name="Cao W.C."/>
        </authorList>
    </citation>
    <scope>NUCLEOTIDE SEQUENCE [LARGE SCALE GENOMIC DNA]</scope>
    <source>
        <strain evidence="1">Iper-2018</strain>
    </source>
</reference>
<evidence type="ECO:0000313" key="2">
    <source>
        <dbReference type="Proteomes" id="UP000805193"/>
    </source>
</evidence>
<gene>
    <name evidence="1" type="ORF">HPB47_014435</name>
</gene>
<evidence type="ECO:0000313" key="1">
    <source>
        <dbReference type="EMBL" id="KAG0443874.1"/>
    </source>
</evidence>
<organism evidence="1 2">
    <name type="scientific">Ixodes persulcatus</name>
    <name type="common">Taiga tick</name>
    <dbReference type="NCBI Taxonomy" id="34615"/>
    <lineage>
        <taxon>Eukaryota</taxon>
        <taxon>Metazoa</taxon>
        <taxon>Ecdysozoa</taxon>
        <taxon>Arthropoda</taxon>
        <taxon>Chelicerata</taxon>
        <taxon>Arachnida</taxon>
        <taxon>Acari</taxon>
        <taxon>Parasitiformes</taxon>
        <taxon>Ixodida</taxon>
        <taxon>Ixodoidea</taxon>
        <taxon>Ixodidae</taxon>
        <taxon>Ixodinae</taxon>
        <taxon>Ixodes</taxon>
    </lineage>
</organism>
<comment type="caution">
    <text evidence="1">The sequence shown here is derived from an EMBL/GenBank/DDBJ whole genome shotgun (WGS) entry which is preliminary data.</text>
</comment>
<keyword evidence="2" id="KW-1185">Reference proteome</keyword>
<accession>A0AC60QW36</accession>
<dbReference type="Proteomes" id="UP000805193">
    <property type="component" value="Unassembled WGS sequence"/>
</dbReference>
<proteinExistence type="predicted"/>